<dbReference type="InterPro" id="IPR023860">
    <property type="entry name" value="FeFe-hyd_TM1266"/>
</dbReference>
<dbReference type="Gene3D" id="3.30.70.1150">
    <property type="entry name" value="ACT-like. Chain A, domain 2"/>
    <property type="match status" value="1"/>
</dbReference>
<dbReference type="HOGENOM" id="CLU_170247_0_1_9"/>
<dbReference type="NCBIfam" id="TIGR03959">
    <property type="entry name" value="hyd_TM1266"/>
    <property type="match status" value="1"/>
</dbReference>
<dbReference type="EMBL" id="CP003639">
    <property type="protein sequence ID" value="AFM39374.1"/>
    <property type="molecule type" value="Genomic_DNA"/>
</dbReference>
<proteinExistence type="predicted"/>
<dbReference type="AlphaFoldDB" id="I4D0Q0"/>
<dbReference type="Proteomes" id="UP000002892">
    <property type="component" value="Chromosome"/>
</dbReference>
<dbReference type="InterPro" id="IPR045865">
    <property type="entry name" value="ACT-like_dom_sf"/>
</dbReference>
<name>I4D0Q0_DESAJ</name>
<dbReference type="InterPro" id="IPR027271">
    <property type="entry name" value="Acetolactate_synth/TF_NikR_C"/>
</dbReference>
<dbReference type="STRING" id="646529.Desaci_0302"/>
<dbReference type="eggNOG" id="COG0864">
    <property type="taxonomic scope" value="Bacteria"/>
</dbReference>
<dbReference type="KEGG" id="dai:Desaci_0302"/>
<accession>I4D0Q0</accession>
<sequence length="106" mass="11531">MLISEKPSRFWEGFSLFGGKESMEKRIGVVGIVIEEFESANKVNETLHELASIIVGRMGVPRKEMGIAIISLIVEGTTDEISALTGKLGKIRGVNVKSALTKNRGE</sequence>
<dbReference type="SUPFAM" id="SSF55021">
    <property type="entry name" value="ACT-like"/>
    <property type="match status" value="1"/>
</dbReference>
<reference evidence="1 2" key="1">
    <citation type="journal article" date="2012" name="J. Bacteriol.">
        <title>Complete genome sequences of Desulfosporosinus orientis DSM765T, Desulfosporosinus youngiae DSM17734T, Desulfosporosinus meridiei DSM13257T, and Desulfosporosinus acidiphilus DSM22704T.</title>
        <authorList>
            <person name="Pester M."/>
            <person name="Brambilla E."/>
            <person name="Alazard D."/>
            <person name="Rattei T."/>
            <person name="Weinmaier T."/>
            <person name="Han J."/>
            <person name="Lucas S."/>
            <person name="Lapidus A."/>
            <person name="Cheng J.F."/>
            <person name="Goodwin L."/>
            <person name="Pitluck S."/>
            <person name="Peters L."/>
            <person name="Ovchinnikova G."/>
            <person name="Teshima H."/>
            <person name="Detter J.C."/>
            <person name="Han C.S."/>
            <person name="Tapia R."/>
            <person name="Land M.L."/>
            <person name="Hauser L."/>
            <person name="Kyrpides N.C."/>
            <person name="Ivanova N.N."/>
            <person name="Pagani I."/>
            <person name="Huntmann M."/>
            <person name="Wei C.L."/>
            <person name="Davenport K.W."/>
            <person name="Daligault H."/>
            <person name="Chain P.S."/>
            <person name="Chen A."/>
            <person name="Mavromatis K."/>
            <person name="Markowitz V."/>
            <person name="Szeto E."/>
            <person name="Mikhailova N."/>
            <person name="Pati A."/>
            <person name="Wagner M."/>
            <person name="Woyke T."/>
            <person name="Ollivier B."/>
            <person name="Klenk H.P."/>
            <person name="Spring S."/>
            <person name="Loy A."/>
        </authorList>
    </citation>
    <scope>NUCLEOTIDE SEQUENCE [LARGE SCALE GENOMIC DNA]</scope>
    <source>
        <strain evidence="2">DSM 22704 / JCM 16185 / SJ4</strain>
    </source>
</reference>
<keyword evidence="2" id="KW-1185">Reference proteome</keyword>
<protein>
    <submittedName>
        <fullName evidence="1">Putative iron-only hydrogenase system regulator</fullName>
    </submittedName>
</protein>
<dbReference type="Pfam" id="PF21699">
    <property type="entry name" value="TM1266-like"/>
    <property type="match status" value="1"/>
</dbReference>
<evidence type="ECO:0000313" key="2">
    <source>
        <dbReference type="Proteomes" id="UP000002892"/>
    </source>
</evidence>
<evidence type="ECO:0000313" key="1">
    <source>
        <dbReference type="EMBL" id="AFM39374.1"/>
    </source>
</evidence>
<organism evidence="1 2">
    <name type="scientific">Desulfosporosinus acidiphilus (strain DSM 22704 / JCM 16185 / SJ4)</name>
    <dbReference type="NCBI Taxonomy" id="646529"/>
    <lineage>
        <taxon>Bacteria</taxon>
        <taxon>Bacillati</taxon>
        <taxon>Bacillota</taxon>
        <taxon>Clostridia</taxon>
        <taxon>Eubacteriales</taxon>
        <taxon>Desulfitobacteriaceae</taxon>
        <taxon>Desulfosporosinus</taxon>
    </lineage>
</organism>
<gene>
    <name evidence="1" type="ordered locus">Desaci_0302</name>
</gene>